<evidence type="ECO:0000256" key="3">
    <source>
        <dbReference type="ARBA" id="ARBA00022553"/>
    </source>
</evidence>
<dbReference type="InterPro" id="IPR001610">
    <property type="entry name" value="PAC"/>
</dbReference>
<dbReference type="Gene3D" id="3.30.450.40">
    <property type="match status" value="1"/>
</dbReference>
<feature type="domain" description="Response regulatory" evidence="13">
    <location>
        <begin position="926"/>
        <end position="1046"/>
    </location>
</feature>
<evidence type="ECO:0000256" key="10">
    <source>
        <dbReference type="ARBA" id="ARBA00068150"/>
    </source>
</evidence>
<evidence type="ECO:0000259" key="13">
    <source>
        <dbReference type="PROSITE" id="PS50110"/>
    </source>
</evidence>
<dbReference type="InterPro" id="IPR004358">
    <property type="entry name" value="Sig_transdc_His_kin-like_C"/>
</dbReference>
<feature type="domain" description="Histidine kinase" evidence="12">
    <location>
        <begin position="688"/>
        <end position="910"/>
    </location>
</feature>
<evidence type="ECO:0000256" key="2">
    <source>
        <dbReference type="ARBA" id="ARBA00012438"/>
    </source>
</evidence>
<dbReference type="Gene3D" id="3.30.450.20">
    <property type="entry name" value="PAS domain"/>
    <property type="match status" value="4"/>
</dbReference>
<dbReference type="GO" id="GO:0005524">
    <property type="term" value="F:ATP binding"/>
    <property type="evidence" value="ECO:0007669"/>
    <property type="project" value="UniProtKB-KW"/>
</dbReference>
<feature type="domain" description="PAS" evidence="14">
    <location>
        <begin position="294"/>
        <end position="364"/>
    </location>
</feature>
<dbReference type="PROSITE" id="PS50113">
    <property type="entry name" value="PAC"/>
    <property type="match status" value="1"/>
</dbReference>
<dbReference type="SUPFAM" id="SSF55781">
    <property type="entry name" value="GAF domain-like"/>
    <property type="match status" value="1"/>
</dbReference>
<dbReference type="SMART" id="SM00065">
    <property type="entry name" value="GAF"/>
    <property type="match status" value="1"/>
</dbReference>
<keyword evidence="3 11" id="KW-0597">Phosphoprotein</keyword>
<dbReference type="PRINTS" id="PR00344">
    <property type="entry name" value="BCTRLSENSOR"/>
</dbReference>
<dbReference type="Proteomes" id="UP000183200">
    <property type="component" value="Unassembled WGS sequence"/>
</dbReference>
<evidence type="ECO:0000256" key="1">
    <source>
        <dbReference type="ARBA" id="ARBA00000085"/>
    </source>
</evidence>
<sequence length="1187" mass="134893">MREFIPMKIPHLPPKEKERLLALKSYELLDSGAEKEFDRITELASLICESPVSMIALLDKNRQWFKSKVGIQEQETPRELAFCQYTILNPGIFEIEDASKDERFKDSVHVKGEPHIRFYAGYPLVDPGGHALGSLCVLSPSPKVLSTVQKNALSLLADQAMELIVQRRKAAESRFFDNFYQLSNDLICISGLDAFLRRVNPAFKRVLGWSTEYLLSNSLLTFIHPDDLQPCLTALEKLSAGDTTTSFSARCRTFDGDYRTLQWTVTPEPGTKNVFAIGRDVTQENLRIAQVKESEHNLRSFFENSQGLMCTHDLEGQFKAVNTAGAALLGYTTEEFCRMSMFELIPVKHHPHLQTYLKEIKNNRTSSGLMTTLHKNGSHKVWLYNNLVESGSGGNQYVIVNSIDVTGKHRLEQALDRTKKMLEQTNRMAQIGGWDLDVGLNKVTWSEVTKQIYEVEYDFEPELETALHFYKEGEHRDKIRRAMELAMTNGETWDLELMMVSAKGNERWVRSLGHVEFENENCKRIFGTFQDITDKKRAEIALFEEKARLLAFVTHAPAAVAMFDKKLRYIAASNRWIEEYHLEETPILGRSHYEVFPNITQEWKDIHSSCLKGEVIKKDMDIWRPTGWDDDQCLRWEVRPWYQFDGSVGGIMMFTQDITESSRQRGELHKAKEQAEQASLAKSEFLANMSHEIRTPLNGVIGFTDLVLKTVLSPTQEQYLTIVNESANALLGIINDILDFSKIESGKLELDIEKCDLYELSSQAVDINTYQAQSKSLEMLLNVSEDLPRFIWTDEVRLKQVLINLLSNAVKFTENGEIELKIVALEAPSEDHTLFRFQVRDTGIGIKLAKQHQIFEAFSQEDGSTTKKYGGTGLGLTISNQLLGLMGSKLELISSPGNGSTFFFDIKLKAEEGDPLEWTDLSMIKRVLVVDDNENNRIIIEQMLLLRGISSVAVKDGFEAIELLNKGAQFDVILMDYHMPEMDGLETIRQIRKRFNSKSDTQPIVLLFSSSDDDTVVRACDELDINCRLVKPVKMRDMYYALSHLYQVKKTKGNGPAAQTEGSKKLIHVLIAEDNLINMLLAKTIVRRIAPNAEIHEASNGLECLEYCKSKVPDIILMDVQMPEMNGYEAATYIREQLLLKELPIIALTAGNVKGEKEKCILAGMNDFLSKPVLEDEIAQAFRNWLK</sequence>
<dbReference type="Pfam" id="PF02518">
    <property type="entry name" value="HATPase_c"/>
    <property type="match status" value="1"/>
</dbReference>
<dbReference type="Gene3D" id="1.10.287.130">
    <property type="match status" value="1"/>
</dbReference>
<evidence type="ECO:0000256" key="7">
    <source>
        <dbReference type="ARBA" id="ARBA00022840"/>
    </source>
</evidence>
<dbReference type="Pfam" id="PF08448">
    <property type="entry name" value="PAS_4"/>
    <property type="match status" value="2"/>
</dbReference>
<dbReference type="EC" id="2.7.13.3" evidence="2"/>
<gene>
    <name evidence="16" type="ORF">SAMN05421820_105212</name>
</gene>
<keyword evidence="4" id="KW-0808">Transferase</keyword>
<evidence type="ECO:0000256" key="11">
    <source>
        <dbReference type="PROSITE-ProRule" id="PRU00169"/>
    </source>
</evidence>
<dbReference type="GO" id="GO:0000155">
    <property type="term" value="F:phosphorelay sensor kinase activity"/>
    <property type="evidence" value="ECO:0007669"/>
    <property type="project" value="InterPro"/>
</dbReference>
<dbReference type="InterPro" id="IPR035965">
    <property type="entry name" value="PAS-like_dom_sf"/>
</dbReference>
<dbReference type="CDD" id="cd00082">
    <property type="entry name" value="HisKA"/>
    <property type="match status" value="1"/>
</dbReference>
<dbReference type="InterPro" id="IPR036890">
    <property type="entry name" value="HATPase_C_sf"/>
</dbReference>
<feature type="domain" description="PAS" evidence="14">
    <location>
        <begin position="199"/>
        <end position="242"/>
    </location>
</feature>
<dbReference type="EMBL" id="FNGY01000005">
    <property type="protein sequence ID" value="SDM85454.1"/>
    <property type="molecule type" value="Genomic_DNA"/>
</dbReference>
<organism evidence="16 17">
    <name type="scientific">Pedobacter steynii</name>
    <dbReference type="NCBI Taxonomy" id="430522"/>
    <lineage>
        <taxon>Bacteria</taxon>
        <taxon>Pseudomonadati</taxon>
        <taxon>Bacteroidota</taxon>
        <taxon>Sphingobacteriia</taxon>
        <taxon>Sphingobacteriales</taxon>
        <taxon>Sphingobacteriaceae</taxon>
        <taxon>Pedobacter</taxon>
    </lineage>
</organism>
<dbReference type="AlphaFoldDB" id="A0A1G9WLP6"/>
<dbReference type="InterPro" id="IPR005467">
    <property type="entry name" value="His_kinase_dom"/>
</dbReference>
<dbReference type="SMART" id="SM00086">
    <property type="entry name" value="PAC"/>
    <property type="match status" value="2"/>
</dbReference>
<dbReference type="Pfam" id="PF00072">
    <property type="entry name" value="Response_reg"/>
    <property type="match status" value="2"/>
</dbReference>
<keyword evidence="8" id="KW-0902">Two-component regulatory system</keyword>
<evidence type="ECO:0000259" key="12">
    <source>
        <dbReference type="PROSITE" id="PS50109"/>
    </source>
</evidence>
<dbReference type="NCBIfam" id="TIGR00229">
    <property type="entry name" value="sensory_box"/>
    <property type="match status" value="2"/>
</dbReference>
<dbReference type="CDD" id="cd16922">
    <property type="entry name" value="HATPase_EvgS-ArcB-TorS-like"/>
    <property type="match status" value="1"/>
</dbReference>
<feature type="domain" description="PAC" evidence="15">
    <location>
        <begin position="493"/>
        <end position="544"/>
    </location>
</feature>
<dbReference type="STRING" id="430522.BFS30_06985"/>
<dbReference type="SMART" id="SM00091">
    <property type="entry name" value="PAS"/>
    <property type="match status" value="2"/>
</dbReference>
<dbReference type="PROSITE" id="PS50109">
    <property type="entry name" value="HIS_KIN"/>
    <property type="match status" value="1"/>
</dbReference>
<dbReference type="Gene3D" id="3.40.50.2300">
    <property type="match status" value="2"/>
</dbReference>
<evidence type="ECO:0000313" key="17">
    <source>
        <dbReference type="Proteomes" id="UP000183200"/>
    </source>
</evidence>
<dbReference type="InterPro" id="IPR011006">
    <property type="entry name" value="CheY-like_superfamily"/>
</dbReference>
<keyword evidence="7" id="KW-0067">ATP-binding</keyword>
<dbReference type="InterPro" id="IPR013656">
    <property type="entry name" value="PAS_4"/>
</dbReference>
<keyword evidence="17" id="KW-1185">Reference proteome</keyword>
<evidence type="ECO:0000256" key="5">
    <source>
        <dbReference type="ARBA" id="ARBA00022741"/>
    </source>
</evidence>
<reference evidence="17" key="1">
    <citation type="submission" date="2016-10" db="EMBL/GenBank/DDBJ databases">
        <authorList>
            <person name="Varghese N."/>
            <person name="Submissions S."/>
        </authorList>
    </citation>
    <scope>NUCLEOTIDE SEQUENCE [LARGE SCALE GENOMIC DNA]</scope>
    <source>
        <strain evidence="17">DSM 19110</strain>
    </source>
</reference>
<dbReference type="SMART" id="SM00387">
    <property type="entry name" value="HATPase_c"/>
    <property type="match status" value="1"/>
</dbReference>
<name>A0A1G9WLP6_9SPHI</name>
<dbReference type="PANTHER" id="PTHR45339">
    <property type="entry name" value="HYBRID SIGNAL TRANSDUCTION HISTIDINE KINASE J"/>
    <property type="match status" value="1"/>
</dbReference>
<dbReference type="SMART" id="SM00388">
    <property type="entry name" value="HisKA"/>
    <property type="match status" value="1"/>
</dbReference>
<dbReference type="InterPro" id="IPR013655">
    <property type="entry name" value="PAS_fold_3"/>
</dbReference>
<dbReference type="InterPro" id="IPR003661">
    <property type="entry name" value="HisK_dim/P_dom"/>
</dbReference>
<dbReference type="PANTHER" id="PTHR45339:SF1">
    <property type="entry name" value="HYBRID SIGNAL TRANSDUCTION HISTIDINE KINASE J"/>
    <property type="match status" value="1"/>
</dbReference>
<dbReference type="PROSITE" id="PS50110">
    <property type="entry name" value="RESPONSE_REGULATORY"/>
    <property type="match status" value="2"/>
</dbReference>
<dbReference type="InterPro" id="IPR001789">
    <property type="entry name" value="Sig_transdc_resp-reg_receiver"/>
</dbReference>
<dbReference type="CDD" id="cd17546">
    <property type="entry name" value="REC_hyHK_CKI1_RcsC-like"/>
    <property type="match status" value="2"/>
</dbReference>
<evidence type="ECO:0000256" key="8">
    <source>
        <dbReference type="ARBA" id="ARBA00023012"/>
    </source>
</evidence>
<comment type="catalytic activity">
    <reaction evidence="1">
        <text>ATP + protein L-histidine = ADP + protein N-phospho-L-histidine.</text>
        <dbReference type="EC" id="2.7.13.3"/>
    </reaction>
</comment>
<proteinExistence type="predicted"/>
<dbReference type="SUPFAM" id="SSF52172">
    <property type="entry name" value="CheY-like"/>
    <property type="match status" value="2"/>
</dbReference>
<protein>
    <recommendedName>
        <fullName evidence="10">Sensory/regulatory protein RpfC</fullName>
        <ecNumber evidence="2">2.7.13.3</ecNumber>
    </recommendedName>
</protein>
<dbReference type="FunFam" id="1.10.287.130:FF:000002">
    <property type="entry name" value="Two-component osmosensing histidine kinase"/>
    <property type="match status" value="1"/>
</dbReference>
<dbReference type="Pfam" id="PF13426">
    <property type="entry name" value="PAS_9"/>
    <property type="match status" value="1"/>
</dbReference>
<dbReference type="InterPro" id="IPR029016">
    <property type="entry name" value="GAF-like_dom_sf"/>
</dbReference>
<dbReference type="PROSITE" id="PS50112">
    <property type="entry name" value="PAS"/>
    <property type="match status" value="2"/>
</dbReference>
<dbReference type="SUPFAM" id="SSF47384">
    <property type="entry name" value="Homodimeric domain of signal transducing histidine kinase"/>
    <property type="match status" value="1"/>
</dbReference>
<dbReference type="Pfam" id="PF08447">
    <property type="entry name" value="PAS_3"/>
    <property type="match status" value="1"/>
</dbReference>
<feature type="modified residue" description="4-aspartylphosphate" evidence="11">
    <location>
        <position position="1119"/>
    </location>
</feature>
<dbReference type="SMART" id="SM00448">
    <property type="entry name" value="REC"/>
    <property type="match status" value="2"/>
</dbReference>
<dbReference type="Gene3D" id="3.30.565.10">
    <property type="entry name" value="Histidine kinase-like ATPase, C-terminal domain"/>
    <property type="match status" value="1"/>
</dbReference>
<keyword evidence="5" id="KW-0547">Nucleotide-binding</keyword>
<dbReference type="Pfam" id="PF00512">
    <property type="entry name" value="HisKA"/>
    <property type="match status" value="1"/>
</dbReference>
<feature type="domain" description="Response regulatory" evidence="13">
    <location>
        <begin position="1068"/>
        <end position="1186"/>
    </location>
</feature>
<dbReference type="InterPro" id="IPR003594">
    <property type="entry name" value="HATPase_dom"/>
</dbReference>
<dbReference type="InterPro" id="IPR036097">
    <property type="entry name" value="HisK_dim/P_sf"/>
</dbReference>
<dbReference type="InterPro" id="IPR000014">
    <property type="entry name" value="PAS"/>
</dbReference>
<dbReference type="Pfam" id="PF01590">
    <property type="entry name" value="GAF"/>
    <property type="match status" value="1"/>
</dbReference>
<evidence type="ECO:0000256" key="4">
    <source>
        <dbReference type="ARBA" id="ARBA00022679"/>
    </source>
</evidence>
<dbReference type="SUPFAM" id="SSF55874">
    <property type="entry name" value="ATPase domain of HSP90 chaperone/DNA topoisomerase II/histidine kinase"/>
    <property type="match status" value="1"/>
</dbReference>
<evidence type="ECO:0000259" key="15">
    <source>
        <dbReference type="PROSITE" id="PS50113"/>
    </source>
</evidence>
<dbReference type="Gene3D" id="2.10.70.100">
    <property type="match status" value="1"/>
</dbReference>
<comment type="subunit">
    <text evidence="9">At low DSF concentrations, interacts with RpfF.</text>
</comment>
<dbReference type="SUPFAM" id="SSF55785">
    <property type="entry name" value="PYP-like sensor domain (PAS domain)"/>
    <property type="match status" value="4"/>
</dbReference>
<evidence type="ECO:0000256" key="9">
    <source>
        <dbReference type="ARBA" id="ARBA00064003"/>
    </source>
</evidence>
<dbReference type="FunFam" id="3.30.565.10:FF:000010">
    <property type="entry name" value="Sensor histidine kinase RcsC"/>
    <property type="match status" value="1"/>
</dbReference>
<dbReference type="CDD" id="cd00130">
    <property type="entry name" value="PAS"/>
    <property type="match status" value="2"/>
</dbReference>
<feature type="modified residue" description="4-aspartylphosphate" evidence="11">
    <location>
        <position position="976"/>
    </location>
</feature>
<evidence type="ECO:0000259" key="14">
    <source>
        <dbReference type="PROSITE" id="PS50112"/>
    </source>
</evidence>
<dbReference type="InterPro" id="IPR000700">
    <property type="entry name" value="PAS-assoc_C"/>
</dbReference>
<accession>A0A1G9WLP6</accession>
<keyword evidence="6" id="KW-0418">Kinase</keyword>
<evidence type="ECO:0000256" key="6">
    <source>
        <dbReference type="ARBA" id="ARBA00022777"/>
    </source>
</evidence>
<evidence type="ECO:0000313" key="16">
    <source>
        <dbReference type="EMBL" id="SDM85454.1"/>
    </source>
</evidence>
<dbReference type="InterPro" id="IPR003018">
    <property type="entry name" value="GAF"/>
</dbReference>